<dbReference type="PANTHER" id="PTHR47893:SF1">
    <property type="entry name" value="REGULATORY PROTEIN PCHR"/>
    <property type="match status" value="1"/>
</dbReference>
<evidence type="ECO:0000256" key="3">
    <source>
        <dbReference type="ARBA" id="ARBA00023163"/>
    </source>
</evidence>
<accession>A0ABQ1FEB0</accession>
<dbReference type="SMART" id="SM00342">
    <property type="entry name" value="HTH_ARAC"/>
    <property type="match status" value="1"/>
</dbReference>
<dbReference type="RefSeq" id="WP_189019292.1">
    <property type="nucleotide sequence ID" value="NZ_BMHE01000054.1"/>
</dbReference>
<dbReference type="InterPro" id="IPR009057">
    <property type="entry name" value="Homeodomain-like_sf"/>
</dbReference>
<sequence>MEHDDFRDFYYQYLGMVDVLNVSDSSMDRIDMLDDYGAGTVIRTKLRPGIELIVADCRFYQSQTLRFQSDVPMIELSFWLNGASEINLSGHHLHIQNNQCQLAFIRNLEAEMCYDAKEPMLACEIRIAESVFRELVDAFGGDVNLDMNKLLGSQAVRIFQQAIPPAEEQLVRQMLTCPVAPPLRKMYLEGKALELLAIYMQRLLFDVDSSTPGRGRGLRRTDLDKIREAANILACRMEQPPSLLELSRLTGISDFKLKAGFKELFGTTVFGYLRNKRMERAVFLLETERTNVYEAAIAVGYSNPGHFAALFRETYGINPGQWPKKAGFPGNSLKLPLHEGGAESR</sequence>
<evidence type="ECO:0000256" key="1">
    <source>
        <dbReference type="ARBA" id="ARBA00023015"/>
    </source>
</evidence>
<proteinExistence type="predicted"/>
<evidence type="ECO:0000256" key="2">
    <source>
        <dbReference type="ARBA" id="ARBA00023125"/>
    </source>
</evidence>
<dbReference type="EMBL" id="BMHE01000054">
    <property type="protein sequence ID" value="GGA08350.1"/>
    <property type="molecule type" value="Genomic_DNA"/>
</dbReference>
<dbReference type="PROSITE" id="PS01124">
    <property type="entry name" value="HTH_ARAC_FAMILY_2"/>
    <property type="match status" value="1"/>
</dbReference>
<keyword evidence="3" id="KW-0804">Transcription</keyword>
<keyword evidence="2" id="KW-0238">DNA-binding</keyword>
<dbReference type="Gene3D" id="1.10.10.60">
    <property type="entry name" value="Homeodomain-like"/>
    <property type="match status" value="2"/>
</dbReference>
<comment type="caution">
    <text evidence="5">The sequence shown here is derived from an EMBL/GenBank/DDBJ whole genome shotgun (WGS) entry which is preliminary data.</text>
</comment>
<dbReference type="SUPFAM" id="SSF46689">
    <property type="entry name" value="Homeodomain-like"/>
    <property type="match status" value="1"/>
</dbReference>
<dbReference type="InterPro" id="IPR053142">
    <property type="entry name" value="PchR_regulatory_protein"/>
</dbReference>
<keyword evidence="6" id="KW-1185">Reference proteome</keyword>
<dbReference type="InterPro" id="IPR018062">
    <property type="entry name" value="HTH_AraC-typ_CS"/>
</dbReference>
<dbReference type="Pfam" id="PF12833">
    <property type="entry name" value="HTH_18"/>
    <property type="match status" value="1"/>
</dbReference>
<dbReference type="PROSITE" id="PS00041">
    <property type="entry name" value="HTH_ARAC_FAMILY_1"/>
    <property type="match status" value="1"/>
</dbReference>
<name>A0ABQ1FEB0_9BACL</name>
<dbReference type="PANTHER" id="PTHR47893">
    <property type="entry name" value="REGULATORY PROTEIN PCHR"/>
    <property type="match status" value="1"/>
</dbReference>
<reference evidence="6" key="1">
    <citation type="journal article" date="2019" name="Int. J. Syst. Evol. Microbiol.">
        <title>The Global Catalogue of Microorganisms (GCM) 10K type strain sequencing project: providing services to taxonomists for standard genome sequencing and annotation.</title>
        <authorList>
            <consortium name="The Broad Institute Genomics Platform"/>
            <consortium name="The Broad Institute Genome Sequencing Center for Infectious Disease"/>
            <person name="Wu L."/>
            <person name="Ma J."/>
        </authorList>
    </citation>
    <scope>NUCLEOTIDE SEQUENCE [LARGE SCALE GENOMIC DNA]</scope>
    <source>
        <strain evidence="6">CGMCC 1.15043</strain>
    </source>
</reference>
<dbReference type="InterPro" id="IPR018060">
    <property type="entry name" value="HTH_AraC"/>
</dbReference>
<feature type="domain" description="HTH araC/xylS-type" evidence="4">
    <location>
        <begin position="227"/>
        <end position="325"/>
    </location>
</feature>
<evidence type="ECO:0000313" key="5">
    <source>
        <dbReference type="EMBL" id="GGA08350.1"/>
    </source>
</evidence>
<keyword evidence="1" id="KW-0805">Transcription regulation</keyword>
<evidence type="ECO:0000313" key="6">
    <source>
        <dbReference type="Proteomes" id="UP000615455"/>
    </source>
</evidence>
<evidence type="ECO:0000259" key="4">
    <source>
        <dbReference type="PROSITE" id="PS01124"/>
    </source>
</evidence>
<gene>
    <name evidence="5" type="ORF">GCM10008018_62560</name>
</gene>
<organism evidence="5 6">
    <name type="scientific">Paenibacillus marchantiophytorum</name>
    <dbReference type="NCBI Taxonomy" id="1619310"/>
    <lineage>
        <taxon>Bacteria</taxon>
        <taxon>Bacillati</taxon>
        <taxon>Bacillota</taxon>
        <taxon>Bacilli</taxon>
        <taxon>Bacillales</taxon>
        <taxon>Paenibacillaceae</taxon>
        <taxon>Paenibacillus</taxon>
    </lineage>
</organism>
<dbReference type="Proteomes" id="UP000615455">
    <property type="component" value="Unassembled WGS sequence"/>
</dbReference>
<protein>
    <submittedName>
        <fullName evidence="5">AraC family transcriptional regulator</fullName>
    </submittedName>
</protein>